<keyword evidence="1" id="KW-0479">Metal-binding</keyword>
<dbReference type="GO" id="GO:0008270">
    <property type="term" value="F:zinc ion binding"/>
    <property type="evidence" value="ECO:0007669"/>
    <property type="project" value="UniProtKB-KW"/>
</dbReference>
<dbReference type="Pfam" id="PF00684">
    <property type="entry name" value="DnaJ_CXXCXGXG"/>
    <property type="match status" value="3"/>
</dbReference>
<dbReference type="PANTHER" id="PTHR15852">
    <property type="entry name" value="PLASTID TRANSCRIPTIONALLY ACTIVE PROTEIN"/>
    <property type="match status" value="1"/>
</dbReference>
<dbReference type="EMBL" id="CP000859">
    <property type="protein sequence ID" value="ABW67428.1"/>
    <property type="molecule type" value="Genomic_DNA"/>
</dbReference>
<dbReference type="HOGENOM" id="CLU_513738_0_0_7"/>
<dbReference type="CDD" id="cd00085">
    <property type="entry name" value="HNHc"/>
    <property type="match status" value="1"/>
</dbReference>
<name>A9A028_DESOH</name>
<dbReference type="Proteomes" id="UP000008561">
    <property type="component" value="Chromosome"/>
</dbReference>
<gene>
    <name evidence="3" type="ordered locus">Dole_1624</name>
</gene>
<keyword evidence="1" id="KW-0863">Zinc-finger</keyword>
<dbReference type="GO" id="GO:0051082">
    <property type="term" value="F:unfolded protein binding"/>
    <property type="evidence" value="ECO:0007669"/>
    <property type="project" value="InterPro"/>
</dbReference>
<feature type="zinc finger region" description="CR-type" evidence="1">
    <location>
        <begin position="369"/>
        <end position="449"/>
    </location>
</feature>
<dbReference type="RefSeq" id="WP_012175044.1">
    <property type="nucleotide sequence ID" value="NC_009943.1"/>
</dbReference>
<protein>
    <submittedName>
        <fullName evidence="3">DnaJ central domain protein</fullName>
    </submittedName>
</protein>
<dbReference type="InterPro" id="IPR036410">
    <property type="entry name" value="HSP_DnaJ_Cys-rich_dom_sf"/>
</dbReference>
<feature type="domain" description="CR-type" evidence="2">
    <location>
        <begin position="287"/>
        <end position="367"/>
    </location>
</feature>
<dbReference type="STRING" id="96561.Dole_1624"/>
<dbReference type="OrthoDB" id="9790459at2"/>
<organism evidence="3 4">
    <name type="scientific">Desulfosudis oleivorans (strain DSM 6200 / JCM 39069 / Hxd3)</name>
    <name type="common">Desulfococcus oleovorans</name>
    <dbReference type="NCBI Taxonomy" id="96561"/>
    <lineage>
        <taxon>Bacteria</taxon>
        <taxon>Pseudomonadati</taxon>
        <taxon>Thermodesulfobacteriota</taxon>
        <taxon>Desulfobacteria</taxon>
        <taxon>Desulfobacterales</taxon>
        <taxon>Desulfosudaceae</taxon>
        <taxon>Desulfosudis</taxon>
    </lineage>
</organism>
<dbReference type="PROSITE" id="PS51188">
    <property type="entry name" value="ZF_CR"/>
    <property type="match status" value="2"/>
</dbReference>
<feature type="domain" description="CR-type" evidence="2">
    <location>
        <begin position="369"/>
        <end position="449"/>
    </location>
</feature>
<evidence type="ECO:0000313" key="4">
    <source>
        <dbReference type="Proteomes" id="UP000008561"/>
    </source>
</evidence>
<dbReference type="PANTHER" id="PTHR15852:SF54">
    <property type="entry name" value="PROTEIN SSUH2 HOMOLOG"/>
    <property type="match status" value="1"/>
</dbReference>
<sequence length="493" mass="55798">MAKILNIFEAAILLKMSPLLLKWFISYSPKYKEKRKLSYADHKDEMYFFDKHELLNFNKYLSMPWPAKKEDQRPIVPSGIENEIKSECKFRCVICNHASGHIAHIDPIHNSKNNHPHNLIYLCPNCHDLYDNKKTISKNQIANLKKNLLHTKIVIWKSYLFLIDSVSSLIKELKIVKHEDFTNKELKKETISELLHEIRKHASEEFDTHPSDIKENGTEKIFEGYRKRVREIIDENIDVEEKLFAERDTYILETGKAECPLCNGTGVHNAWECPVCRGVGTVDQEAVNEIDLTPFKQDECPLCEGSGTHNAWECPVCRGVGTVDQGAVNEVDLTPFKQEECPLCEGSGTHNAWECPVCRGVGTVDQEAVNEIDLTPFKQDECPLCEGSGTHNAWECPVCRGVGTVDQGAVNEIDLTPFKQDECPLCEGSGTHNAWECPVCRGVGTVDQEAVDEIDLTLFEQVDCPECNGTGVDNEWECRACRGIGTTDRRNLE</sequence>
<dbReference type="GO" id="GO:0031072">
    <property type="term" value="F:heat shock protein binding"/>
    <property type="evidence" value="ECO:0007669"/>
    <property type="project" value="InterPro"/>
</dbReference>
<feature type="zinc finger region" description="CR-type" evidence="1">
    <location>
        <begin position="287"/>
        <end position="367"/>
    </location>
</feature>
<keyword evidence="4" id="KW-1185">Reference proteome</keyword>
<dbReference type="eggNOG" id="COG0484">
    <property type="taxonomic scope" value="Bacteria"/>
</dbReference>
<evidence type="ECO:0000256" key="1">
    <source>
        <dbReference type="PROSITE-ProRule" id="PRU00546"/>
    </source>
</evidence>
<dbReference type="InterPro" id="IPR001305">
    <property type="entry name" value="HSP_DnaJ_Cys-rich_dom"/>
</dbReference>
<keyword evidence="1" id="KW-0862">Zinc</keyword>
<dbReference type="SUPFAM" id="SSF57938">
    <property type="entry name" value="DnaJ/Hsp40 cysteine-rich domain"/>
    <property type="match status" value="3"/>
</dbReference>
<evidence type="ECO:0000313" key="3">
    <source>
        <dbReference type="EMBL" id="ABW67428.1"/>
    </source>
</evidence>
<reference evidence="3 4" key="1">
    <citation type="submission" date="2007-10" db="EMBL/GenBank/DDBJ databases">
        <title>Complete sequence of Desulfococcus oleovorans Hxd3.</title>
        <authorList>
            <consortium name="US DOE Joint Genome Institute"/>
            <person name="Copeland A."/>
            <person name="Lucas S."/>
            <person name="Lapidus A."/>
            <person name="Barry K."/>
            <person name="Glavina del Rio T."/>
            <person name="Dalin E."/>
            <person name="Tice H."/>
            <person name="Pitluck S."/>
            <person name="Kiss H."/>
            <person name="Brettin T."/>
            <person name="Bruce D."/>
            <person name="Detter J.C."/>
            <person name="Han C."/>
            <person name="Schmutz J."/>
            <person name="Larimer F."/>
            <person name="Land M."/>
            <person name="Hauser L."/>
            <person name="Kyrpides N."/>
            <person name="Kim E."/>
            <person name="Wawrik B."/>
            <person name="Richardson P."/>
        </authorList>
    </citation>
    <scope>NUCLEOTIDE SEQUENCE [LARGE SCALE GENOMIC DNA]</scope>
    <source>
        <strain evidence="4">DSM 6200 / JCM 39069 / Hxd3</strain>
    </source>
</reference>
<dbReference type="eggNOG" id="COG1403">
    <property type="taxonomic scope" value="Bacteria"/>
</dbReference>
<dbReference type="InterPro" id="IPR003615">
    <property type="entry name" value="HNH_nuc"/>
</dbReference>
<dbReference type="KEGG" id="dol:Dole_1624"/>
<proteinExistence type="predicted"/>
<dbReference type="Gene3D" id="6.20.20.10">
    <property type="match status" value="6"/>
</dbReference>
<accession>A9A028</accession>
<dbReference type="AlphaFoldDB" id="A9A028"/>
<evidence type="ECO:0000259" key="2">
    <source>
        <dbReference type="PROSITE" id="PS51188"/>
    </source>
</evidence>